<proteinExistence type="predicted"/>
<evidence type="ECO:0000259" key="6">
    <source>
        <dbReference type="Pfam" id="PF00535"/>
    </source>
</evidence>
<evidence type="ECO:0000313" key="7">
    <source>
        <dbReference type="EMBL" id="SFB16189.1"/>
    </source>
</evidence>
<dbReference type="EMBL" id="FOJU01000007">
    <property type="protein sequence ID" value="SFB16189.1"/>
    <property type="molecule type" value="Genomic_DNA"/>
</dbReference>
<keyword evidence="5" id="KW-0472">Membrane</keyword>
<dbReference type="PANTHER" id="PTHR43646">
    <property type="entry name" value="GLYCOSYLTRANSFERASE"/>
    <property type="match status" value="1"/>
</dbReference>
<dbReference type="InterPro" id="IPR029044">
    <property type="entry name" value="Nucleotide-diphossugar_trans"/>
</dbReference>
<evidence type="ECO:0000256" key="3">
    <source>
        <dbReference type="ARBA" id="ARBA00022676"/>
    </source>
</evidence>
<dbReference type="Gene3D" id="3.90.550.10">
    <property type="entry name" value="Spore Coat Polysaccharide Biosynthesis Protein SpsA, Chain A"/>
    <property type="match status" value="1"/>
</dbReference>
<gene>
    <name evidence="7" type="ORF">SAMN05421688_3327</name>
</gene>
<dbReference type="Pfam" id="PF00535">
    <property type="entry name" value="Glycos_transf_2"/>
    <property type="match status" value="1"/>
</dbReference>
<keyword evidence="8" id="KW-1185">Reference proteome</keyword>
<protein>
    <submittedName>
        <fullName evidence="7">Glycosyl transferase family 2</fullName>
    </submittedName>
</protein>
<dbReference type="GO" id="GO:0005886">
    <property type="term" value="C:plasma membrane"/>
    <property type="evidence" value="ECO:0007669"/>
    <property type="project" value="UniProtKB-SubCell"/>
</dbReference>
<dbReference type="Proteomes" id="UP000198796">
    <property type="component" value="Unassembled WGS sequence"/>
</dbReference>
<dbReference type="CDD" id="cd00761">
    <property type="entry name" value="Glyco_tranf_GTA_type"/>
    <property type="match status" value="1"/>
</dbReference>
<sequence length="343" mass="37281">MKTTTLFPEAVSAARVAIIIPARDEADRISACLSALAAQREAPPFAVHICVNNSTDETARMALRHPAGLPCTVTEVDLPCGGVGRARRLGHLIALRRSPRARVLLSTDADCEPDPVWVAGMTRALRRRDAVAGGIEGLSDLPQAHLERLRHGGEIEREYLTLSMEIVRLMCGGRALRALLINTAGGANLGFQRAAYREVGGFRAMDCQEDRDIIDRSVAMGLRVGRAPDAIVRASMRLTGRAPRGMAAVLTARLSGQPDALDSALEPLDQLLLRQLGETARSMQPLSIPSAESELPRLRGCVQTMRSLRSVQERHCFARQVLNHDRAHVDAWFRAPTAQATTS</sequence>
<dbReference type="AlphaFoldDB" id="A0A1I0YS35"/>
<dbReference type="STRING" id="871651.SAMN05421688_3327"/>
<organism evidence="7 8">
    <name type="scientific">Poseidonocella pacifica</name>
    <dbReference type="NCBI Taxonomy" id="871651"/>
    <lineage>
        <taxon>Bacteria</taxon>
        <taxon>Pseudomonadati</taxon>
        <taxon>Pseudomonadota</taxon>
        <taxon>Alphaproteobacteria</taxon>
        <taxon>Rhodobacterales</taxon>
        <taxon>Roseobacteraceae</taxon>
        <taxon>Poseidonocella</taxon>
    </lineage>
</organism>
<feature type="domain" description="Glycosyltransferase 2-like" evidence="6">
    <location>
        <begin position="18"/>
        <end position="135"/>
    </location>
</feature>
<dbReference type="InterPro" id="IPR001173">
    <property type="entry name" value="Glyco_trans_2-like"/>
</dbReference>
<comment type="subcellular location">
    <subcellularLocation>
        <location evidence="1">Cell membrane</location>
    </subcellularLocation>
</comment>
<accession>A0A1I0YS35</accession>
<keyword evidence="4 7" id="KW-0808">Transferase</keyword>
<dbReference type="RefSeq" id="WP_092066854.1">
    <property type="nucleotide sequence ID" value="NZ_FOJU01000007.1"/>
</dbReference>
<dbReference type="OrthoDB" id="8416156at2"/>
<evidence type="ECO:0000256" key="5">
    <source>
        <dbReference type="ARBA" id="ARBA00023136"/>
    </source>
</evidence>
<evidence type="ECO:0000256" key="1">
    <source>
        <dbReference type="ARBA" id="ARBA00004236"/>
    </source>
</evidence>
<name>A0A1I0YS35_9RHOB</name>
<evidence type="ECO:0000313" key="8">
    <source>
        <dbReference type="Proteomes" id="UP000198796"/>
    </source>
</evidence>
<dbReference type="PANTHER" id="PTHR43646:SF2">
    <property type="entry name" value="GLYCOSYLTRANSFERASE 2-LIKE DOMAIN-CONTAINING PROTEIN"/>
    <property type="match status" value="1"/>
</dbReference>
<dbReference type="GO" id="GO:0016757">
    <property type="term" value="F:glycosyltransferase activity"/>
    <property type="evidence" value="ECO:0007669"/>
    <property type="project" value="UniProtKB-KW"/>
</dbReference>
<reference evidence="7 8" key="1">
    <citation type="submission" date="2016-10" db="EMBL/GenBank/DDBJ databases">
        <authorList>
            <person name="de Groot N.N."/>
        </authorList>
    </citation>
    <scope>NUCLEOTIDE SEQUENCE [LARGE SCALE GENOMIC DNA]</scope>
    <source>
        <strain evidence="7 8">DSM 29316</strain>
    </source>
</reference>
<dbReference type="SUPFAM" id="SSF53448">
    <property type="entry name" value="Nucleotide-diphospho-sugar transferases"/>
    <property type="match status" value="1"/>
</dbReference>
<evidence type="ECO:0000256" key="4">
    <source>
        <dbReference type="ARBA" id="ARBA00022679"/>
    </source>
</evidence>
<keyword evidence="2" id="KW-1003">Cell membrane</keyword>
<evidence type="ECO:0000256" key="2">
    <source>
        <dbReference type="ARBA" id="ARBA00022475"/>
    </source>
</evidence>
<keyword evidence="3" id="KW-0328">Glycosyltransferase</keyword>